<gene>
    <name evidence="1" type="primary">mreC</name>
    <name evidence="1" type="ORF">FRZ06_07280</name>
</gene>
<keyword evidence="2" id="KW-1185">Reference proteome</keyword>
<name>A0ACD1A9R4_9FIRM</name>
<sequence length="277" mass="30498">MNWLREHRVLSTILSIFFILIVIMAISYSHVGRSTVLGRSVQKVTALVQEPFSDAGNGIRSGLKGIFQFRSILKENEELKKQVSDLNRQIIQNKLTEAELAELRNLSNILGYDQVASTYELVTADVIAMDGSNWFNLFTINAGTDDGIYRDAVVINGDGLIGRVLETGPNWSKIISVIDESNSVSFKVFRDMQLLGILSGDGKGALDGYMIDPEAAVIEGDVLITSGIGMYPAGIPIGKVKEVVWNNDTLLKTVTIDPSAYFKNLQKVTVLVKKQQD</sequence>
<protein>
    <submittedName>
        <fullName evidence="1">Rod shape-determining protein MreC</fullName>
    </submittedName>
</protein>
<accession>A0ACD1A9R4</accession>
<dbReference type="EMBL" id="CP042469">
    <property type="protein sequence ID" value="QOX63161.1"/>
    <property type="molecule type" value="Genomic_DNA"/>
</dbReference>
<organism evidence="1 2">
    <name type="scientific">Anoxybacterium hadale</name>
    <dbReference type="NCBI Taxonomy" id="3408580"/>
    <lineage>
        <taxon>Bacteria</taxon>
        <taxon>Bacillati</taxon>
        <taxon>Bacillota</taxon>
        <taxon>Clostridia</taxon>
        <taxon>Peptostreptococcales</taxon>
        <taxon>Anaerovoracaceae</taxon>
        <taxon>Anoxybacterium</taxon>
    </lineage>
</organism>
<dbReference type="Proteomes" id="UP000594014">
    <property type="component" value="Chromosome"/>
</dbReference>
<evidence type="ECO:0000313" key="1">
    <source>
        <dbReference type="EMBL" id="QOX63161.1"/>
    </source>
</evidence>
<proteinExistence type="predicted"/>
<evidence type="ECO:0000313" key="2">
    <source>
        <dbReference type="Proteomes" id="UP000594014"/>
    </source>
</evidence>
<reference evidence="1" key="1">
    <citation type="submission" date="2019-08" db="EMBL/GenBank/DDBJ databases">
        <title>Genome sequence of Clostridiales bacterium MT110.</title>
        <authorList>
            <person name="Cao J."/>
        </authorList>
    </citation>
    <scope>NUCLEOTIDE SEQUENCE</scope>
    <source>
        <strain evidence="1">MT110</strain>
    </source>
</reference>